<dbReference type="AlphaFoldDB" id="A0A1V4KU60"/>
<organism evidence="2 3">
    <name type="scientific">Patagioenas fasciata monilis</name>
    <dbReference type="NCBI Taxonomy" id="372326"/>
    <lineage>
        <taxon>Eukaryota</taxon>
        <taxon>Metazoa</taxon>
        <taxon>Chordata</taxon>
        <taxon>Craniata</taxon>
        <taxon>Vertebrata</taxon>
        <taxon>Euteleostomi</taxon>
        <taxon>Archelosauria</taxon>
        <taxon>Archosauria</taxon>
        <taxon>Dinosauria</taxon>
        <taxon>Saurischia</taxon>
        <taxon>Theropoda</taxon>
        <taxon>Coelurosauria</taxon>
        <taxon>Aves</taxon>
        <taxon>Neognathae</taxon>
        <taxon>Neoaves</taxon>
        <taxon>Columbimorphae</taxon>
        <taxon>Columbiformes</taxon>
        <taxon>Columbidae</taxon>
        <taxon>Patagioenas</taxon>
    </lineage>
</organism>
<reference evidence="2 3" key="1">
    <citation type="submission" date="2016-02" db="EMBL/GenBank/DDBJ databases">
        <title>Band-tailed pigeon sequencing and assembly.</title>
        <authorList>
            <person name="Soares A.E."/>
            <person name="Novak B.J."/>
            <person name="Rice E.S."/>
            <person name="O'Connell B."/>
            <person name="Chang D."/>
            <person name="Weber S."/>
            <person name="Shapiro B."/>
        </authorList>
    </citation>
    <scope>NUCLEOTIDE SEQUENCE [LARGE SCALE GENOMIC DNA]</scope>
    <source>
        <strain evidence="2">BTP2013</strain>
        <tissue evidence="2">Blood</tissue>
    </source>
</reference>
<evidence type="ECO:0000313" key="2">
    <source>
        <dbReference type="EMBL" id="OPJ87895.1"/>
    </source>
</evidence>
<evidence type="ECO:0000313" key="3">
    <source>
        <dbReference type="Proteomes" id="UP000190648"/>
    </source>
</evidence>
<accession>A0A1V4KU60</accession>
<sequence length="95" mass="10165">MNTPGTYEDREETQTNEGCAKNARGLRCCAWMRDPVFVKGDVHTCVEPDDVMALASPLALPYMLQKFSPEHSDAAALADGPGPGLSQDGPALSWG</sequence>
<comment type="caution">
    <text evidence="2">The sequence shown here is derived from an EMBL/GenBank/DDBJ whole genome shotgun (WGS) entry which is preliminary data.</text>
</comment>
<feature type="compositionally biased region" description="Low complexity" evidence="1">
    <location>
        <begin position="74"/>
        <end position="86"/>
    </location>
</feature>
<feature type="region of interest" description="Disordered" evidence="1">
    <location>
        <begin position="73"/>
        <end position="95"/>
    </location>
</feature>
<name>A0A1V4KU60_PATFA</name>
<dbReference type="EMBL" id="LSYS01001584">
    <property type="protein sequence ID" value="OPJ87895.1"/>
    <property type="molecule type" value="Genomic_DNA"/>
</dbReference>
<keyword evidence="3" id="KW-1185">Reference proteome</keyword>
<proteinExistence type="predicted"/>
<protein>
    <submittedName>
        <fullName evidence="2">Uncharacterized protein</fullName>
    </submittedName>
</protein>
<evidence type="ECO:0000256" key="1">
    <source>
        <dbReference type="SAM" id="MobiDB-lite"/>
    </source>
</evidence>
<dbReference type="Proteomes" id="UP000190648">
    <property type="component" value="Unassembled WGS sequence"/>
</dbReference>
<gene>
    <name evidence="2" type="ORF">AV530_007965</name>
</gene>